<keyword evidence="5" id="KW-0472">Membrane</keyword>
<keyword evidence="8" id="KW-1185">Reference proteome</keyword>
<evidence type="ECO:0000313" key="7">
    <source>
        <dbReference type="EMBL" id="PHN08556.1"/>
    </source>
</evidence>
<dbReference type="GO" id="GO:0005261">
    <property type="term" value="F:monoatomic cation channel activity"/>
    <property type="evidence" value="ECO:0007669"/>
    <property type="project" value="TreeGrafter"/>
</dbReference>
<comment type="subcellular location">
    <subcellularLocation>
        <location evidence="1">Membrane</location>
        <topology evidence="1">Multi-pass membrane protein</topology>
    </subcellularLocation>
</comment>
<feature type="domain" description="PKD" evidence="6">
    <location>
        <begin position="469"/>
        <end position="552"/>
    </location>
</feature>
<feature type="domain" description="PKD" evidence="6">
    <location>
        <begin position="75"/>
        <end position="105"/>
    </location>
</feature>
<keyword evidence="2" id="KW-0812">Transmembrane</keyword>
<dbReference type="GO" id="GO:0005886">
    <property type="term" value="C:plasma membrane"/>
    <property type="evidence" value="ECO:0007669"/>
    <property type="project" value="TreeGrafter"/>
</dbReference>
<dbReference type="Gene3D" id="2.60.40.10">
    <property type="entry name" value="Immunoglobulins"/>
    <property type="match status" value="12"/>
</dbReference>
<accession>A0A2D0NJL4</accession>
<feature type="domain" description="PKD" evidence="6">
    <location>
        <begin position="1003"/>
        <end position="1064"/>
    </location>
</feature>
<dbReference type="Pfam" id="PF13585">
    <property type="entry name" value="CHU_C"/>
    <property type="match status" value="1"/>
</dbReference>
<dbReference type="CDD" id="cd00146">
    <property type="entry name" value="PKD"/>
    <property type="match status" value="5"/>
</dbReference>
<protein>
    <recommendedName>
        <fullName evidence="6">PKD domain-containing protein</fullName>
    </recommendedName>
</protein>
<gene>
    <name evidence="7" type="ORF">CRP01_01185</name>
</gene>
<dbReference type="EMBL" id="PDUD01000001">
    <property type="protein sequence ID" value="PHN08556.1"/>
    <property type="molecule type" value="Genomic_DNA"/>
</dbReference>
<organism evidence="7 8">
    <name type="scientific">Flavilitoribacter nigricans (strain ATCC 23147 / DSM 23189 / NBRC 102662 / NCIMB 1420 / SS-2)</name>
    <name type="common">Lewinella nigricans</name>
    <dbReference type="NCBI Taxonomy" id="1122177"/>
    <lineage>
        <taxon>Bacteria</taxon>
        <taxon>Pseudomonadati</taxon>
        <taxon>Bacteroidota</taxon>
        <taxon>Saprospiria</taxon>
        <taxon>Saprospirales</taxon>
        <taxon>Lewinellaceae</taxon>
        <taxon>Flavilitoribacter</taxon>
    </lineage>
</organism>
<dbReference type="PANTHER" id="PTHR46730">
    <property type="entry name" value="POLYCYSTIN-1"/>
    <property type="match status" value="1"/>
</dbReference>
<feature type="domain" description="PKD" evidence="6">
    <location>
        <begin position="672"/>
        <end position="717"/>
    </location>
</feature>
<evidence type="ECO:0000256" key="5">
    <source>
        <dbReference type="ARBA" id="ARBA00023136"/>
    </source>
</evidence>
<feature type="domain" description="PKD" evidence="6">
    <location>
        <begin position="923"/>
        <end position="984"/>
    </location>
</feature>
<dbReference type="InterPro" id="IPR035986">
    <property type="entry name" value="PKD_dom_sf"/>
</dbReference>
<evidence type="ECO:0000313" key="8">
    <source>
        <dbReference type="Proteomes" id="UP000223913"/>
    </source>
</evidence>
<comment type="caution">
    <text evidence="7">The sequence shown here is derived from an EMBL/GenBank/DDBJ whole genome shotgun (WGS) entry which is preliminary data.</text>
</comment>
<feature type="domain" description="PKD" evidence="6">
    <location>
        <begin position="125"/>
        <end position="205"/>
    </location>
</feature>
<dbReference type="NCBIfam" id="TIGR04131">
    <property type="entry name" value="Bac_Flav_CTERM"/>
    <property type="match status" value="1"/>
</dbReference>
<name>A0A2D0NJL4_FLAN2</name>
<dbReference type="GO" id="GO:0006816">
    <property type="term" value="P:calcium ion transport"/>
    <property type="evidence" value="ECO:0007669"/>
    <property type="project" value="TreeGrafter"/>
</dbReference>
<feature type="domain" description="PKD" evidence="6">
    <location>
        <begin position="226"/>
        <end position="295"/>
    </location>
</feature>
<proteinExistence type="predicted"/>
<dbReference type="Pfam" id="PF18911">
    <property type="entry name" value="PKD_4"/>
    <property type="match status" value="7"/>
</dbReference>
<keyword evidence="4" id="KW-1133">Transmembrane helix</keyword>
<dbReference type="SMART" id="SM00089">
    <property type="entry name" value="PKD"/>
    <property type="match status" value="10"/>
</dbReference>
<dbReference type="SUPFAM" id="SSF49299">
    <property type="entry name" value="PKD domain"/>
    <property type="match status" value="10"/>
</dbReference>
<dbReference type="PROSITE" id="PS50093">
    <property type="entry name" value="PKD"/>
    <property type="match status" value="8"/>
</dbReference>
<sequence length="1398" mass="150349">MPKTKVGRTQNMIMNRKRIPSWPNPIYMMKYTLYSVFTAALLIGTIANTAAQSATITEGCAPLLVQFSAPTGLDAFFWDFKNGNNSSNANPSETFQEPGVYVVEFGLGVGLPPIGTVTITVYAKPVLDFAGDPTGGCAPLPVQFTNNSTIDQAILDAGVSYNWTFGDGQSDQTENPNHTYGVAGSYNVGLQIVSDLTNCSVATTEPGFINVSSVNAAFTTDPSPATSCEAPLTVNFINQTEGEGLMFDWDFGNGEASGAISPPAVTYTEDGEYEVLMTVTDENGCAGSATQIVTVGNPVADFTIPDTVCLDQPVQLVNNSTNGSYVWTFGPDASPTVSTDAEPEVSFGEAGDTDVRLVVTSLDGQCTSEITKTTFVQDVDGSFTSDPTFLCSEPFEFTYTPAIIDENATYSWLFSDSTTSTEAMPTYMVPVDTNVYAETGVREIRTELMLTTSAGCTTTFSRTDTVFQAYALFMPDVDNGCAPLTVTFSDSSAAYTDIVSYTYIYGDGQTATFNNDDDHSYTFTDAGEYDVLLVIEDATGCTDTSYAVRIDVGEPITADFTVDKQDVCPGEEVTLTTTTQDDRIDAWHFDTDDGRSSHCYNEPNLTWSFITEAKEMDVTLTVEYNGCYSDVTKQNFINVQGPIANLYYEMDCEAPLVYTFRDSSFNATNVSWDFGDGTTGTGAEVEHTYAETGDYWVKLTAENAGTGCAASVDSALVCVRMPVAQFELDPMICIGSQVDLDGSESVDVNAECWKGYTWYFELSGRPITTQDSSIEFSFSNPGMETVMLEVEDVNGCKDTATVMTQIYDIQANFALDDSRICIPGTINFTDESSADTTITKWEWMFGDGVGMASGPNPSYTYTNLAGVPPGEGISVTLSIEDELGCTAEASQTISVYQPQSTITASDLTICAGDMIDLSASDFTQEGSNLSFSWDLGNGQTATSQNTEATYDAGGTYPVVLNFVEIATGCAGQTTALVQVQDYPVPSVVIDAMDPQNICINTPVPFLYDNANNQVLTFNWTFDDGQSSTAEDPQMTFNERGPVSYNLNVATTFGCAASANGNFNVVGPTGDFTFSPTAFCVGDEVTFELVDTMSVSSWEFTFGDGSSAQNESPVVHVFNNVPTTGTRTVSLELRDDNGCVFNPDPQTLFIGGAPVEVADGIACAGDTITLSAGDLRPGSTYSWSPAENIINPNSPNPRAVINETTTFTVTITSSLGCISEDSGTINVIPIVDFAGQNIVVCDDEPVTLPEPDNPNGLFTFNWSPQGPVVTPDPNAEVTTVTLRVTDGANCNTNNSFEFNISLAENSFRIPNAFTPNGDETNNEFRIYSREGSNLSISTFKIYNRWGRVVYDGGGASNPSWNGDVDGTAAPSDVYTYFIELEVPQCEEPIQKRGDLTLIR</sequence>
<dbReference type="InterPro" id="IPR000601">
    <property type="entry name" value="PKD_dom"/>
</dbReference>
<evidence type="ECO:0000256" key="3">
    <source>
        <dbReference type="ARBA" id="ARBA00022737"/>
    </source>
</evidence>
<dbReference type="InterPro" id="IPR013783">
    <property type="entry name" value="Ig-like_fold"/>
</dbReference>
<keyword evidence="3" id="KW-0677">Repeat</keyword>
<dbReference type="InterPro" id="IPR022409">
    <property type="entry name" value="PKD/Chitinase_dom"/>
</dbReference>
<reference evidence="7 8" key="1">
    <citation type="submission" date="2017-10" db="EMBL/GenBank/DDBJ databases">
        <title>The draft genome sequence of Lewinella nigricans NBRC 102662.</title>
        <authorList>
            <person name="Wang K."/>
        </authorList>
    </citation>
    <scope>NUCLEOTIDE SEQUENCE [LARGE SCALE GENOMIC DNA]</scope>
    <source>
        <strain evidence="7 8">NBRC 102662</strain>
    </source>
</reference>
<evidence type="ECO:0000256" key="2">
    <source>
        <dbReference type="ARBA" id="ARBA00022692"/>
    </source>
</evidence>
<dbReference type="Proteomes" id="UP000223913">
    <property type="component" value="Unassembled WGS sequence"/>
</dbReference>
<dbReference type="PANTHER" id="PTHR46730:SF1">
    <property type="entry name" value="PLAT DOMAIN-CONTAINING PROTEIN"/>
    <property type="match status" value="1"/>
</dbReference>
<evidence type="ECO:0000256" key="4">
    <source>
        <dbReference type="ARBA" id="ARBA00022989"/>
    </source>
</evidence>
<evidence type="ECO:0000259" key="6">
    <source>
        <dbReference type="PROSITE" id="PS50093"/>
    </source>
</evidence>
<dbReference type="InterPro" id="IPR026341">
    <property type="entry name" value="T9SS_type_B"/>
</dbReference>
<dbReference type="OrthoDB" id="7794186at2"/>
<evidence type="ECO:0000256" key="1">
    <source>
        <dbReference type="ARBA" id="ARBA00004141"/>
    </source>
</evidence>
<feature type="domain" description="PKD" evidence="6">
    <location>
        <begin position="825"/>
        <end position="862"/>
    </location>
</feature>